<dbReference type="SUPFAM" id="SSF48317">
    <property type="entry name" value="Acid phosphatase/Vanadium-dependent haloperoxidase"/>
    <property type="match status" value="1"/>
</dbReference>
<feature type="transmembrane region" description="Helical" evidence="1">
    <location>
        <begin position="31"/>
        <end position="49"/>
    </location>
</feature>
<feature type="transmembrane region" description="Helical" evidence="1">
    <location>
        <begin position="56"/>
        <end position="74"/>
    </location>
</feature>
<dbReference type="PANTHER" id="PTHR14969:SF13">
    <property type="entry name" value="AT30094P"/>
    <property type="match status" value="1"/>
</dbReference>
<evidence type="ECO:0000259" key="2">
    <source>
        <dbReference type="SMART" id="SM00014"/>
    </source>
</evidence>
<organism evidence="3 4">
    <name type="scientific">Sandarakinorhabdus fusca</name>
    <dbReference type="NCBI Taxonomy" id="1439888"/>
    <lineage>
        <taxon>Bacteria</taxon>
        <taxon>Pseudomonadati</taxon>
        <taxon>Pseudomonadota</taxon>
        <taxon>Alphaproteobacteria</taxon>
        <taxon>Sphingomonadales</taxon>
        <taxon>Sphingosinicellaceae</taxon>
        <taxon>Sandarakinorhabdus</taxon>
    </lineage>
</organism>
<dbReference type="OrthoDB" id="9801622at2"/>
<evidence type="ECO:0000313" key="4">
    <source>
        <dbReference type="Proteomes" id="UP000481327"/>
    </source>
</evidence>
<reference evidence="3 4" key="1">
    <citation type="submission" date="2019-09" db="EMBL/GenBank/DDBJ databases">
        <title>Polymorphobacter sp. isolated from a lake in China.</title>
        <authorList>
            <person name="Liu Z."/>
        </authorList>
    </citation>
    <scope>NUCLEOTIDE SEQUENCE [LARGE SCALE GENOMIC DNA]</scope>
    <source>
        <strain evidence="3 4">D40P</strain>
    </source>
</reference>
<dbReference type="InterPro" id="IPR036938">
    <property type="entry name" value="PAP2/HPO_sf"/>
</dbReference>
<dbReference type="RefSeq" id="WP_152576787.1">
    <property type="nucleotide sequence ID" value="NZ_JAATJI010000001.1"/>
</dbReference>
<comment type="caution">
    <text evidence="3">The sequence shown here is derived from an EMBL/GenBank/DDBJ whole genome shotgun (WGS) entry which is preliminary data.</text>
</comment>
<feature type="transmembrane region" description="Helical" evidence="1">
    <location>
        <begin position="193"/>
        <end position="211"/>
    </location>
</feature>
<dbReference type="PANTHER" id="PTHR14969">
    <property type="entry name" value="SPHINGOSINE-1-PHOSPHATE PHOSPHOHYDROLASE"/>
    <property type="match status" value="1"/>
</dbReference>
<proteinExistence type="predicted"/>
<dbReference type="InterPro" id="IPR000326">
    <property type="entry name" value="PAP2/HPO"/>
</dbReference>
<protein>
    <submittedName>
        <fullName evidence="3">Phosphatase PAP2 family protein</fullName>
    </submittedName>
</protein>
<keyword evidence="4" id="KW-1185">Reference proteome</keyword>
<dbReference type="Proteomes" id="UP000481327">
    <property type="component" value="Unassembled WGS sequence"/>
</dbReference>
<dbReference type="Pfam" id="PF01569">
    <property type="entry name" value="PAP2"/>
    <property type="match status" value="1"/>
</dbReference>
<evidence type="ECO:0000256" key="1">
    <source>
        <dbReference type="SAM" id="Phobius"/>
    </source>
</evidence>
<accession>A0A7C9LF24</accession>
<evidence type="ECO:0000313" key="3">
    <source>
        <dbReference type="EMBL" id="MQT16387.1"/>
    </source>
</evidence>
<name>A0A7C9LF24_9SPHN</name>
<sequence length="253" mass="27332">MPIDDAISQAANSLAHRSIYLDYLMTQVFSAPTYKMLPIVMCLVVIWFRRDTPRRAAILAVAGGGVALVIARVTQNLGPYRPRPLHNPDLGLVDAYGQSPVALFEWSSFPSDHAALVFALSAGIWVGSRGLGAFAFAWSTLIVCLPRLYLGLHYASDLLGGALIGLGSVWLVARLRIDVFLLARVAALYSHRPGVANVIAFVLLFQLATLFNDLRLGGRLAARATARIAGWGPEPKALRDESIKNARATAAAR</sequence>
<dbReference type="SMART" id="SM00014">
    <property type="entry name" value="acidPPc"/>
    <property type="match status" value="1"/>
</dbReference>
<feature type="domain" description="Phosphatidic acid phosphatase type 2/haloperoxidase" evidence="2">
    <location>
        <begin position="57"/>
        <end position="173"/>
    </location>
</feature>
<feature type="transmembrane region" description="Helical" evidence="1">
    <location>
        <begin position="150"/>
        <end position="173"/>
    </location>
</feature>
<keyword evidence="1" id="KW-0812">Transmembrane</keyword>
<dbReference type="AlphaFoldDB" id="A0A7C9LF24"/>
<dbReference type="Gene3D" id="1.20.144.10">
    <property type="entry name" value="Phosphatidic acid phosphatase type 2/haloperoxidase"/>
    <property type="match status" value="1"/>
</dbReference>
<gene>
    <name evidence="3" type="ORF">F3168_03835</name>
</gene>
<keyword evidence="1" id="KW-0472">Membrane</keyword>
<feature type="transmembrane region" description="Helical" evidence="1">
    <location>
        <begin position="114"/>
        <end position="138"/>
    </location>
</feature>
<dbReference type="EMBL" id="WIOL01000001">
    <property type="protein sequence ID" value="MQT16387.1"/>
    <property type="molecule type" value="Genomic_DNA"/>
</dbReference>
<keyword evidence="1" id="KW-1133">Transmembrane helix</keyword>